<organism evidence="3 4">
    <name type="scientific">Cinchona calisaya</name>
    <dbReference type="NCBI Taxonomy" id="153742"/>
    <lineage>
        <taxon>Eukaryota</taxon>
        <taxon>Viridiplantae</taxon>
        <taxon>Streptophyta</taxon>
        <taxon>Embryophyta</taxon>
        <taxon>Tracheophyta</taxon>
        <taxon>Spermatophyta</taxon>
        <taxon>Magnoliopsida</taxon>
        <taxon>eudicotyledons</taxon>
        <taxon>Gunneridae</taxon>
        <taxon>Pentapetalae</taxon>
        <taxon>asterids</taxon>
        <taxon>lamiids</taxon>
        <taxon>Gentianales</taxon>
        <taxon>Rubiaceae</taxon>
        <taxon>Cinchonoideae</taxon>
        <taxon>Cinchoneae</taxon>
        <taxon>Cinchona</taxon>
    </lineage>
</organism>
<feature type="domain" description="Replication factor A C-terminal" evidence="2">
    <location>
        <begin position="104"/>
        <end position="227"/>
    </location>
</feature>
<accession>A0ABD2ZUZ7</accession>
<dbReference type="AlphaFoldDB" id="A0ABD2ZUZ7"/>
<dbReference type="EMBL" id="JBJUIK010000007">
    <property type="protein sequence ID" value="KAL3523257.1"/>
    <property type="molecule type" value="Genomic_DNA"/>
</dbReference>
<gene>
    <name evidence="3" type="ORF">ACH5RR_016091</name>
</gene>
<keyword evidence="4" id="KW-1185">Reference proteome</keyword>
<dbReference type="Proteomes" id="UP001630127">
    <property type="component" value="Unassembled WGS sequence"/>
</dbReference>
<dbReference type="SUPFAM" id="SSF50249">
    <property type="entry name" value="Nucleic acid-binding proteins"/>
    <property type="match status" value="1"/>
</dbReference>
<reference evidence="3 4" key="1">
    <citation type="submission" date="2024-11" db="EMBL/GenBank/DDBJ databases">
        <title>A near-complete genome assembly of Cinchona calisaya.</title>
        <authorList>
            <person name="Lian D.C."/>
            <person name="Zhao X.W."/>
            <person name="Wei L."/>
        </authorList>
    </citation>
    <scope>NUCLEOTIDE SEQUENCE [LARGE SCALE GENOMIC DNA]</scope>
    <source>
        <tissue evidence="3">Nenye</tissue>
    </source>
</reference>
<evidence type="ECO:0000256" key="1">
    <source>
        <dbReference type="SAM" id="MobiDB-lite"/>
    </source>
</evidence>
<protein>
    <recommendedName>
        <fullName evidence="2">Replication factor A C-terminal domain-containing protein</fullName>
    </recommendedName>
</protein>
<dbReference type="Pfam" id="PF08646">
    <property type="entry name" value="Rep_fac-A_C"/>
    <property type="match status" value="1"/>
</dbReference>
<proteinExistence type="predicted"/>
<dbReference type="Gene3D" id="2.40.50.140">
    <property type="entry name" value="Nucleic acid-binding proteins"/>
    <property type="match status" value="2"/>
</dbReference>
<evidence type="ECO:0000259" key="2">
    <source>
        <dbReference type="Pfam" id="PF08646"/>
    </source>
</evidence>
<feature type="region of interest" description="Disordered" evidence="1">
    <location>
        <begin position="238"/>
        <end position="277"/>
    </location>
</feature>
<sequence>MAINEGGLLENQVGERLIVAITDVQKKEFQGKVQLHTSDISTIDINPACQQFHKLQKWFTTKKQKSLIEELLMIKMFENTQKINLEDVIQNRQSLKEGALYYFIGTVDMIENKSKPWYDACQNCTRSVIQTNDGVECRSCSDAQIVQRYRLTLNIIEGTATATVTLFEDAATVYIGCSVNDYIQSTAEDEKSSKYFRDLETKSNKQYKFLIQLDERAQTQDNHLIVVAEAIERIQPKQKKETKQAVPYEKKRTKKNLKTNNAPTDKSIKIDSQKKRNDDNMTIATIVKRIKKEKN</sequence>
<comment type="caution">
    <text evidence="3">The sequence shown here is derived from an EMBL/GenBank/DDBJ whole genome shotgun (WGS) entry which is preliminary data.</text>
</comment>
<evidence type="ECO:0000313" key="3">
    <source>
        <dbReference type="EMBL" id="KAL3523257.1"/>
    </source>
</evidence>
<name>A0ABD2ZUZ7_9GENT</name>
<feature type="compositionally biased region" description="Basic and acidic residues" evidence="1">
    <location>
        <begin position="266"/>
        <end position="277"/>
    </location>
</feature>
<evidence type="ECO:0000313" key="4">
    <source>
        <dbReference type="Proteomes" id="UP001630127"/>
    </source>
</evidence>
<dbReference type="InterPro" id="IPR013955">
    <property type="entry name" value="Rep_factor-A_C"/>
</dbReference>
<dbReference type="InterPro" id="IPR012340">
    <property type="entry name" value="NA-bd_OB-fold"/>
</dbReference>